<dbReference type="PhylomeDB" id="P73198"/>
<name>P73198_SYNY3</name>
<evidence type="ECO:0000256" key="2">
    <source>
        <dbReference type="ARBA" id="ARBA00009450"/>
    </source>
</evidence>
<dbReference type="InterPro" id="IPR019554">
    <property type="entry name" value="Soluble_ligand-bd"/>
</dbReference>
<dbReference type="GO" id="GO:0015159">
    <property type="term" value="F:polysaccharide transmembrane transporter activity"/>
    <property type="evidence" value="ECO:0000318"/>
    <property type="project" value="GO_Central"/>
</dbReference>
<feature type="domain" description="Soluble ligand binding" evidence="16">
    <location>
        <begin position="389"/>
        <end position="442"/>
    </location>
</feature>
<evidence type="ECO:0000259" key="17">
    <source>
        <dbReference type="Pfam" id="PF22461"/>
    </source>
</evidence>
<dbReference type="PaxDb" id="1148-1652301"/>
<keyword evidence="5" id="KW-0762">Sugar transport</keyword>
<evidence type="ECO:0000256" key="8">
    <source>
        <dbReference type="ARBA" id="ARBA00023047"/>
    </source>
</evidence>
<dbReference type="InterPro" id="IPR054765">
    <property type="entry name" value="SLBB_dom"/>
</dbReference>
<evidence type="ECO:0000256" key="4">
    <source>
        <dbReference type="ARBA" id="ARBA00022452"/>
    </source>
</evidence>
<dbReference type="AlphaFoldDB" id="P73198"/>
<sequence length="504" mass="54125">MNAMNPSQSFPSKLGGAVLVTTMACLGLWTQEAFAQIGSPSPSLLPQTSPQNAPSILPPESEYTLGPGDRLRVDVLQVEGLSGEYQVLVDGTVGFPLIGTVRVAGLTIPELNQILVSQYAKYIRRPLVTAILTVPRPLSITLSGEVNSPGAYALAIEGGQKFPTLTQVIQQAGGLTPVSDISRVQLRRQKGNQQENYSINLWELLQKGNSRQNVTLRDGDIVVIPSKTATDPREVRQLADANFGIRFEQEINVAVIGEIFRPGSYKISPAIRASSITEVSGDNSSTAATSSRANVENTQPVRLTQAIQEAGGIKSQADIRNVEVRRENRDGNFELIVVNLWELLDEGNLDKDVILQNGDVITVPQAKEVSPDEFEAIATANFSPRSITVNVVGEVRRGGAIQLQPNSTLNQAILAAGSFDPIRADKASVDLIRLNPDGTVTRLNIAPDFSLNISSDKNPTLRNNDVVLVNTSGLTQATDTLRELFSPIGALLGGGALSIIDRLN</sequence>
<dbReference type="InterPro" id="IPR049712">
    <property type="entry name" value="Poly_export"/>
</dbReference>
<evidence type="ECO:0000256" key="13">
    <source>
        <dbReference type="ARBA" id="ARBA00023237"/>
    </source>
</evidence>
<evidence type="ECO:0000256" key="7">
    <source>
        <dbReference type="ARBA" id="ARBA00022729"/>
    </source>
</evidence>
<dbReference type="InterPro" id="IPR003715">
    <property type="entry name" value="Poly_export_N"/>
</dbReference>
<evidence type="ECO:0000259" key="16">
    <source>
        <dbReference type="Pfam" id="PF10531"/>
    </source>
</evidence>
<keyword evidence="9" id="KW-0406">Ion transport</keyword>
<accession>P73198</accession>
<protein>
    <submittedName>
        <fullName evidence="18">GumB protein</fullName>
    </submittedName>
</protein>
<dbReference type="PANTHER" id="PTHR33619">
    <property type="entry name" value="POLYSACCHARIDE EXPORT PROTEIN GFCE-RELATED"/>
    <property type="match status" value="1"/>
</dbReference>
<keyword evidence="4" id="KW-1134">Transmembrane beta strand</keyword>
<dbReference type="GO" id="GO:0006811">
    <property type="term" value="P:monoatomic ion transport"/>
    <property type="evidence" value="ECO:0007669"/>
    <property type="project" value="UniProtKB-KW"/>
</dbReference>
<comment type="similarity">
    <text evidence="2">Belongs to the BexD/CtrA/VexA family.</text>
</comment>
<reference evidence="18 19" key="1">
    <citation type="journal article" date="1995" name="DNA Res.">
        <title>Sequence analysis of the genome of the unicellular cyanobacterium Synechocystis sp. strain PCC6803. I. Sequence features in the 1 Mb region from map positions 64% to 92% of the genome.</title>
        <authorList>
            <person name="Kaneko T."/>
            <person name="Tanaka A."/>
            <person name="Sato S."/>
            <person name="Kotani H."/>
            <person name="Sazuka T."/>
            <person name="Miyajima N."/>
            <person name="Sugiura M."/>
            <person name="Tabata S."/>
        </authorList>
    </citation>
    <scope>NUCLEOTIDE SEQUENCE [LARGE SCALE GENOMIC DNA]</scope>
    <source>
        <strain evidence="19">ATCC 27184 / PCC 6803 / Kazusa</strain>
    </source>
</reference>
<dbReference type="GO" id="GO:0046930">
    <property type="term" value="C:pore complex"/>
    <property type="evidence" value="ECO:0007669"/>
    <property type="project" value="UniProtKB-KW"/>
</dbReference>
<dbReference type="STRING" id="1148.gene:10498087"/>
<organism evidence="18 19">
    <name type="scientific">Synechocystis sp. (strain ATCC 27184 / PCC 6803 / Kazusa)</name>
    <dbReference type="NCBI Taxonomy" id="1111708"/>
    <lineage>
        <taxon>Bacteria</taxon>
        <taxon>Bacillati</taxon>
        <taxon>Cyanobacteriota</taxon>
        <taxon>Cyanophyceae</taxon>
        <taxon>Synechococcales</taxon>
        <taxon>Merismopediaceae</taxon>
        <taxon>Synechocystis</taxon>
    </lineage>
</organism>
<gene>
    <name evidence="18" type="primary">gumB</name>
</gene>
<evidence type="ECO:0000256" key="10">
    <source>
        <dbReference type="ARBA" id="ARBA00023114"/>
    </source>
</evidence>
<feature type="domain" description="Polysaccharide export protein N-terminal" evidence="15">
    <location>
        <begin position="58"/>
        <end position="131"/>
    </location>
</feature>
<dbReference type="SMR" id="P73198"/>
<dbReference type="Gene3D" id="3.30.1950.10">
    <property type="entry name" value="wza like domain"/>
    <property type="match status" value="1"/>
</dbReference>
<keyword evidence="19" id="KW-1185">Reference proteome</keyword>
<dbReference type="Gene3D" id="3.10.560.10">
    <property type="entry name" value="Outer membrane lipoprotein wza domain like"/>
    <property type="match status" value="3"/>
</dbReference>
<keyword evidence="6" id="KW-0812">Transmembrane</keyword>
<keyword evidence="3" id="KW-0813">Transport</keyword>
<evidence type="ECO:0000256" key="14">
    <source>
        <dbReference type="ARBA" id="ARBA00023288"/>
    </source>
</evidence>
<keyword evidence="14" id="KW-0449">Lipoprotein</keyword>
<evidence type="ECO:0000259" key="15">
    <source>
        <dbReference type="Pfam" id="PF02563"/>
    </source>
</evidence>
<evidence type="ECO:0000313" key="18">
    <source>
        <dbReference type="EMBL" id="BAA17224.1"/>
    </source>
</evidence>
<keyword evidence="12" id="KW-0564">Palmitate</keyword>
<evidence type="ECO:0000313" key="19">
    <source>
        <dbReference type="Proteomes" id="UP000001425"/>
    </source>
</evidence>
<dbReference type="GO" id="GO:0009279">
    <property type="term" value="C:cell outer membrane"/>
    <property type="evidence" value="ECO:0007669"/>
    <property type="project" value="UniProtKB-SubCell"/>
</dbReference>
<dbReference type="EnsemblBacteria" id="BAA17224">
    <property type="protein sequence ID" value="BAA17224"/>
    <property type="gene ID" value="BAA17224"/>
</dbReference>
<keyword evidence="13" id="KW-0998">Cell outer membrane</keyword>
<comment type="subcellular location">
    <subcellularLocation>
        <location evidence="1">Cell outer membrane</location>
        <topology evidence="1">Multi-pass membrane protein</topology>
    </subcellularLocation>
</comment>
<evidence type="ECO:0000256" key="6">
    <source>
        <dbReference type="ARBA" id="ARBA00022692"/>
    </source>
</evidence>
<feature type="domain" description="SLBB" evidence="17">
    <location>
        <begin position="142"/>
        <end position="224"/>
    </location>
</feature>
<dbReference type="InParanoid" id="P73198"/>
<feature type="domain" description="SLBB" evidence="17">
    <location>
        <begin position="296"/>
        <end position="363"/>
    </location>
</feature>
<dbReference type="EMBL" id="BA000022">
    <property type="protein sequence ID" value="BAA17224.1"/>
    <property type="molecule type" value="Genomic_DNA"/>
</dbReference>
<dbReference type="Pfam" id="PF10531">
    <property type="entry name" value="SLBB"/>
    <property type="match status" value="1"/>
</dbReference>
<dbReference type="eggNOG" id="COG1596">
    <property type="taxonomic scope" value="Bacteria"/>
</dbReference>
<dbReference type="KEGG" id="syn:sll1581"/>
<dbReference type="GO" id="GO:0015288">
    <property type="term" value="F:porin activity"/>
    <property type="evidence" value="ECO:0007669"/>
    <property type="project" value="UniProtKB-KW"/>
</dbReference>
<keyword evidence="8" id="KW-0625">Polysaccharide transport</keyword>
<dbReference type="Proteomes" id="UP000001425">
    <property type="component" value="Chromosome"/>
</dbReference>
<keyword evidence="10" id="KW-0626">Porin</keyword>
<keyword evidence="11" id="KW-0472">Membrane</keyword>
<evidence type="ECO:0000256" key="5">
    <source>
        <dbReference type="ARBA" id="ARBA00022597"/>
    </source>
</evidence>
<evidence type="ECO:0000256" key="3">
    <source>
        <dbReference type="ARBA" id="ARBA00022448"/>
    </source>
</evidence>
<evidence type="ECO:0000256" key="12">
    <source>
        <dbReference type="ARBA" id="ARBA00023139"/>
    </source>
</evidence>
<proteinExistence type="inferred from homology"/>
<evidence type="ECO:0000256" key="1">
    <source>
        <dbReference type="ARBA" id="ARBA00004571"/>
    </source>
</evidence>
<keyword evidence="7" id="KW-0732">Signal</keyword>
<dbReference type="Pfam" id="PF22461">
    <property type="entry name" value="SLBB_2"/>
    <property type="match status" value="2"/>
</dbReference>
<dbReference type="PANTHER" id="PTHR33619:SF3">
    <property type="entry name" value="POLYSACCHARIDE EXPORT PROTEIN GFCE-RELATED"/>
    <property type="match status" value="1"/>
</dbReference>
<evidence type="ECO:0000256" key="9">
    <source>
        <dbReference type="ARBA" id="ARBA00023065"/>
    </source>
</evidence>
<dbReference type="Pfam" id="PF02563">
    <property type="entry name" value="Poly_export"/>
    <property type="match status" value="1"/>
</dbReference>
<evidence type="ECO:0000256" key="11">
    <source>
        <dbReference type="ARBA" id="ARBA00023136"/>
    </source>
</evidence>
<dbReference type="PIR" id="S75310">
    <property type="entry name" value="S75310"/>
</dbReference>
<reference evidence="18 19" key="2">
    <citation type="journal article" date="1996" name="DNA Res.">
        <title>Sequence analysis of the genome of the unicellular cyanobacterium Synechocystis sp. strain PCC6803. II. Sequence determination of the entire genome and assignment of potential protein-coding regions.</title>
        <authorList>
            <person name="Kaneko T."/>
            <person name="Sato S."/>
            <person name="Kotani H."/>
            <person name="Tanaka A."/>
            <person name="Asamizu E."/>
            <person name="Nakamura Y."/>
            <person name="Miyajima N."/>
            <person name="Hirosawa M."/>
            <person name="Sugiura M."/>
            <person name="Sasamoto S."/>
            <person name="Kimura T."/>
            <person name="Hosouchi T."/>
            <person name="Matsuno A."/>
            <person name="Muraki A."/>
            <person name="Nakazaki N."/>
            <person name="Naruo K."/>
            <person name="Okumura S."/>
            <person name="Shimpo S."/>
            <person name="Takeuchi C."/>
            <person name="Wada T."/>
            <person name="Watanabe A."/>
            <person name="Yamada M."/>
            <person name="Yasuda M."/>
            <person name="Tabata S."/>
        </authorList>
    </citation>
    <scope>NUCLEOTIDE SEQUENCE [LARGE SCALE GENOMIC DNA]</scope>
    <source>
        <strain evidence="19">ATCC 27184 / PCC 6803 / Kazusa</strain>
    </source>
</reference>